<gene>
    <name evidence="2" type="ORF">RSSM_04756</name>
</gene>
<evidence type="ECO:0000256" key="1">
    <source>
        <dbReference type="SAM" id="MobiDB-lite"/>
    </source>
</evidence>
<sequence length="53" mass="5766">MGLPTNAISTNGPFDQWVYRRPGASAILEISPQSNHTLSHRQHESIATRPGPA</sequence>
<proteinExistence type="predicted"/>
<evidence type="ECO:0000313" key="3">
    <source>
        <dbReference type="Proteomes" id="UP000011885"/>
    </source>
</evidence>
<dbReference type="AlphaFoldDB" id="M5TXS5"/>
<evidence type="ECO:0000313" key="2">
    <source>
        <dbReference type="EMBL" id="EMI53819.1"/>
    </source>
</evidence>
<organism evidence="2 3">
    <name type="scientific">Rhodopirellula sallentina SM41</name>
    <dbReference type="NCBI Taxonomy" id="1263870"/>
    <lineage>
        <taxon>Bacteria</taxon>
        <taxon>Pseudomonadati</taxon>
        <taxon>Planctomycetota</taxon>
        <taxon>Planctomycetia</taxon>
        <taxon>Pirellulales</taxon>
        <taxon>Pirellulaceae</taxon>
        <taxon>Rhodopirellula</taxon>
    </lineage>
</organism>
<dbReference type="Proteomes" id="UP000011885">
    <property type="component" value="Unassembled WGS sequence"/>
</dbReference>
<comment type="caution">
    <text evidence="2">The sequence shown here is derived from an EMBL/GenBank/DDBJ whole genome shotgun (WGS) entry which is preliminary data.</text>
</comment>
<accession>M5TXS5</accession>
<name>M5TXS5_9BACT</name>
<reference evidence="2 3" key="1">
    <citation type="journal article" date="2013" name="Mar. Genomics">
        <title>Expression of sulfatases in Rhodopirellula baltica and the diversity of sulfatases in the genus Rhodopirellula.</title>
        <authorList>
            <person name="Wegner C.E."/>
            <person name="Richter-Heitmann T."/>
            <person name="Klindworth A."/>
            <person name="Klockow C."/>
            <person name="Richter M."/>
            <person name="Achstetter T."/>
            <person name="Glockner F.O."/>
            <person name="Harder J."/>
        </authorList>
    </citation>
    <scope>NUCLEOTIDE SEQUENCE [LARGE SCALE GENOMIC DNA]</scope>
    <source>
        <strain evidence="2 3">SM41</strain>
    </source>
</reference>
<dbReference type="EMBL" id="ANOH01000326">
    <property type="protein sequence ID" value="EMI53819.1"/>
    <property type="molecule type" value="Genomic_DNA"/>
</dbReference>
<protein>
    <submittedName>
        <fullName evidence="2">Uncharacterized protein</fullName>
    </submittedName>
</protein>
<keyword evidence="3" id="KW-1185">Reference proteome</keyword>
<feature type="region of interest" description="Disordered" evidence="1">
    <location>
        <begin position="31"/>
        <end position="53"/>
    </location>
</feature>